<organism evidence="2">
    <name type="scientific">Siphoviridae sp. ctPL34</name>
    <dbReference type="NCBI Taxonomy" id="2826322"/>
    <lineage>
        <taxon>Viruses</taxon>
        <taxon>Duplodnaviria</taxon>
        <taxon>Heunggongvirae</taxon>
        <taxon>Uroviricota</taxon>
        <taxon>Caudoviricetes</taxon>
    </lineage>
</organism>
<dbReference type="Pfam" id="PF14594">
    <property type="entry name" value="Sipho_Gp37"/>
    <property type="match status" value="1"/>
</dbReference>
<proteinExistence type="predicted"/>
<evidence type="ECO:0000259" key="1">
    <source>
        <dbReference type="Pfam" id="PF14594"/>
    </source>
</evidence>
<dbReference type="EMBL" id="BK014761">
    <property type="protein sequence ID" value="DAD74476.1"/>
    <property type="molecule type" value="Genomic_DNA"/>
</dbReference>
<protein>
    <recommendedName>
        <fullName evidence="1">Gp28/Gp37-like domain-containing protein</fullName>
    </recommendedName>
</protein>
<dbReference type="InterPro" id="IPR029432">
    <property type="entry name" value="Gp28/Gp37-like_dom"/>
</dbReference>
<sequence>MYLAVLDESCNLTHLVDDYISVVWTERFHGYGDFKLVVPGTYANLQEYQLDYYLFTKDTNKLMIIEQVEMETHYGESSTLTITGRSIESVLDRRVLHPYPVNDYTICAKHESTNGIIRDVVKDMTNLLFKVDDSSHPRHVQGFRWYHPWDLPADILHGRDGNAMDIGSMRLGSNEAIRTSSGSHVENAGVYGEATLDQYIMQGSWYTLMQDITDLNMSGWAIEFADNNPWYWYGYAYLGINRTDSQNTNPPVTFSPSFENLSKGTYLKSKVGTRTKIFSGLQQVHVTSGMEQEYMWQTDVNIQNESVVVGTNGLGLREGYLENPGVMTHNGYLATSANSARTGNTGVDPEAARRQLKDKCDTELWKHMPIQMYEGVAAVNSIYKYREDFFLGDFVQIENEYGQKDVARVTEYVRSSDVNGDTFYPTFSSLSDLQKSKPGLNIK</sequence>
<name>A0A8S5LWY8_9CAUD</name>
<feature type="domain" description="Gp28/Gp37-like" evidence="1">
    <location>
        <begin position="3"/>
        <end position="426"/>
    </location>
</feature>
<accession>A0A8S5LWY8</accession>
<evidence type="ECO:0000313" key="2">
    <source>
        <dbReference type="EMBL" id="DAD74476.1"/>
    </source>
</evidence>
<reference evidence="2" key="1">
    <citation type="journal article" date="2021" name="Proc. Natl. Acad. Sci. U.S.A.">
        <title>A Catalog of Tens of Thousands of Viruses from Human Metagenomes Reveals Hidden Associations with Chronic Diseases.</title>
        <authorList>
            <person name="Tisza M.J."/>
            <person name="Buck C.B."/>
        </authorList>
    </citation>
    <scope>NUCLEOTIDE SEQUENCE</scope>
    <source>
        <strain evidence="2">CtPL34</strain>
    </source>
</reference>